<dbReference type="SUPFAM" id="SSF81324">
    <property type="entry name" value="Voltage-gated potassium channels"/>
    <property type="match status" value="1"/>
</dbReference>
<feature type="transmembrane region" description="Helical" evidence="1">
    <location>
        <begin position="95"/>
        <end position="112"/>
    </location>
</feature>
<name>A0ABU6JA39_9BURK</name>
<gene>
    <name evidence="3" type="ORF">RY831_15235</name>
</gene>
<feature type="domain" description="Potassium channel" evidence="2">
    <location>
        <begin position="178"/>
        <end position="229"/>
    </location>
</feature>
<accession>A0ABU6JA39</accession>
<protein>
    <submittedName>
        <fullName evidence="3">Ion channel</fullName>
    </submittedName>
</protein>
<keyword evidence="4" id="KW-1185">Reference proteome</keyword>
<keyword evidence="1" id="KW-0472">Membrane</keyword>
<evidence type="ECO:0000256" key="1">
    <source>
        <dbReference type="SAM" id="Phobius"/>
    </source>
</evidence>
<keyword evidence="1" id="KW-1133">Transmembrane helix</keyword>
<feature type="transmembrane region" description="Helical" evidence="1">
    <location>
        <begin position="53"/>
        <end position="75"/>
    </location>
</feature>
<keyword evidence="1" id="KW-0812">Transmembrane</keyword>
<dbReference type="InterPro" id="IPR013099">
    <property type="entry name" value="K_chnl_dom"/>
</dbReference>
<dbReference type="RefSeq" id="WP_326507233.1">
    <property type="nucleotide sequence ID" value="NZ_JAWIIV010000011.1"/>
</dbReference>
<dbReference type="Proteomes" id="UP001352263">
    <property type="component" value="Unassembled WGS sequence"/>
</dbReference>
<organism evidence="3 4">
    <name type="scientific">Noviherbaspirillum album</name>
    <dbReference type="NCBI Taxonomy" id="3080276"/>
    <lineage>
        <taxon>Bacteria</taxon>
        <taxon>Pseudomonadati</taxon>
        <taxon>Pseudomonadota</taxon>
        <taxon>Betaproteobacteria</taxon>
        <taxon>Burkholderiales</taxon>
        <taxon>Oxalobacteraceae</taxon>
        <taxon>Noviherbaspirillum</taxon>
    </lineage>
</organism>
<feature type="transmembrane region" description="Helical" evidence="1">
    <location>
        <begin position="214"/>
        <end position="234"/>
    </location>
</feature>
<feature type="transmembrane region" description="Helical" evidence="1">
    <location>
        <begin position="133"/>
        <end position="151"/>
    </location>
</feature>
<evidence type="ECO:0000313" key="4">
    <source>
        <dbReference type="Proteomes" id="UP001352263"/>
    </source>
</evidence>
<evidence type="ECO:0000259" key="2">
    <source>
        <dbReference type="Pfam" id="PF07885"/>
    </source>
</evidence>
<sequence length="239" mass="25676">MAIALLVPIHHFLFNLTTTLHPQVATAPLTGKERDNWMRIVGFAPVDPLTGPWWVRLSLVVALCSIGTWALVAAYGSWSAISQDVNRLLATPDGWFAIGGMFIGTFLVYGPVRMVSGRYMAYLGLNVARPWKVLAASLALWMWVAALFAGMHQKIDVLCGEHRGALCGMQHAYSQPLTSSLDAIYFSAVTLATVGYGDISPVAPVARLVTVLEIAIGIGLLGFLLGRVAGLAVATDRNV</sequence>
<dbReference type="EMBL" id="JAWIIV010000011">
    <property type="protein sequence ID" value="MEC4720515.1"/>
    <property type="molecule type" value="Genomic_DNA"/>
</dbReference>
<dbReference type="Gene3D" id="1.10.287.70">
    <property type="match status" value="1"/>
</dbReference>
<proteinExistence type="predicted"/>
<evidence type="ECO:0000313" key="3">
    <source>
        <dbReference type="EMBL" id="MEC4720515.1"/>
    </source>
</evidence>
<dbReference type="Pfam" id="PF07885">
    <property type="entry name" value="Ion_trans_2"/>
    <property type="match status" value="1"/>
</dbReference>
<reference evidence="3 4" key="1">
    <citation type="submission" date="2023-10" db="EMBL/GenBank/DDBJ databases">
        <title>Noviherbaspirillum sp. CPCC 100848 genome assembly.</title>
        <authorList>
            <person name="Li X.Y."/>
            <person name="Fang X.M."/>
        </authorList>
    </citation>
    <scope>NUCLEOTIDE SEQUENCE [LARGE SCALE GENOMIC DNA]</scope>
    <source>
        <strain evidence="3 4">CPCC 100848</strain>
    </source>
</reference>
<comment type="caution">
    <text evidence="3">The sequence shown here is derived from an EMBL/GenBank/DDBJ whole genome shotgun (WGS) entry which is preliminary data.</text>
</comment>